<accession>A0A183EPY5</accession>
<dbReference type="WBParaSite" id="GPUH_0002305401-mRNA-1">
    <property type="protein sequence ID" value="GPUH_0002305401-mRNA-1"/>
    <property type="gene ID" value="GPUH_0002305401"/>
</dbReference>
<name>A0A183EPY5_9BILA</name>
<dbReference type="AlphaFoldDB" id="A0A183EPY5"/>
<sequence>LLAVSVEDSNMPVRLWAVDELSPRKQLVEFRLLLKSRKGFEKWVIASEDSDEEADDIYGSARVASEAMSQQVSGSYHDETDVTMVKNSNGRRHRHVLNLKTPLLELRSWKRRDRRCQILARGEKELYLCDTDEGVAWTLFTDPVLSLSVVPHMDDEIVFLDAANQIWYGKVGENFNRVKCGHAIETFSLYRHSNSSHWSSLAAIRRLKEPRDMATFYREHPKYEVKISREAERRLFGKGPTRAICCLNTDGIRSKYRSYLFRMMDDGSLWYEAVSVEDDQEMQEKMLWRQAKELKLMLHKRSSYEQRLVYKTVFFNTLLHFSK</sequence>
<organism evidence="1">
    <name type="scientific">Gongylonema pulchrum</name>
    <dbReference type="NCBI Taxonomy" id="637853"/>
    <lineage>
        <taxon>Eukaryota</taxon>
        <taxon>Metazoa</taxon>
        <taxon>Ecdysozoa</taxon>
        <taxon>Nematoda</taxon>
        <taxon>Chromadorea</taxon>
        <taxon>Rhabditida</taxon>
        <taxon>Spirurina</taxon>
        <taxon>Spiruromorpha</taxon>
        <taxon>Spiruroidea</taxon>
        <taxon>Gongylonematidae</taxon>
        <taxon>Gongylonema</taxon>
    </lineage>
</organism>
<proteinExistence type="predicted"/>
<evidence type="ECO:0000313" key="1">
    <source>
        <dbReference type="WBParaSite" id="GPUH_0002305401-mRNA-1"/>
    </source>
</evidence>
<reference evidence="1" key="1">
    <citation type="submission" date="2016-06" db="UniProtKB">
        <authorList>
            <consortium name="WormBaseParasite"/>
        </authorList>
    </citation>
    <scope>IDENTIFICATION</scope>
</reference>
<protein>
    <submittedName>
        <fullName evidence="1">F-box domain-containing protein</fullName>
    </submittedName>
</protein>